<protein>
    <submittedName>
        <fullName evidence="1">Uncharacterized protein</fullName>
    </submittedName>
</protein>
<keyword evidence="2" id="KW-1185">Reference proteome</keyword>
<comment type="caution">
    <text evidence="1">The sequence shown here is derived from an EMBL/GenBank/DDBJ whole genome shotgun (WGS) entry which is preliminary data.</text>
</comment>
<accession>A0ACC8X9S5</accession>
<reference evidence="1" key="1">
    <citation type="submission" date="2016-08" db="EMBL/GenBank/DDBJ databases">
        <authorList>
            <person name="Ngugi D.K."/>
            <person name="Miyake S."/>
            <person name="Stingl U."/>
        </authorList>
    </citation>
    <scope>NUCLEOTIDE SEQUENCE</scope>
    <source>
        <strain evidence="1">SCG-B11WGA-EpuloA1</strain>
    </source>
</reference>
<gene>
    <name evidence="1" type="ORF">AN396_10050</name>
</gene>
<name>A0ACC8X9S5_9FIRM</name>
<proteinExistence type="predicted"/>
<organism evidence="1 2">
    <name type="scientific">Candidatus Epulonipiscium fishelsonii</name>
    <dbReference type="NCBI Taxonomy" id="77094"/>
    <lineage>
        <taxon>Bacteria</taxon>
        <taxon>Bacillati</taxon>
        <taxon>Bacillota</taxon>
        <taxon>Clostridia</taxon>
        <taxon>Lachnospirales</taxon>
        <taxon>Lachnospiraceae</taxon>
        <taxon>Candidatus Epulonipiscium</taxon>
    </lineage>
</organism>
<dbReference type="Proteomes" id="UP000188605">
    <property type="component" value="Unassembled WGS sequence"/>
</dbReference>
<evidence type="ECO:0000313" key="1">
    <source>
        <dbReference type="EMBL" id="ONI38747.1"/>
    </source>
</evidence>
<dbReference type="EMBL" id="LJDB01000079">
    <property type="protein sequence ID" value="ONI38747.1"/>
    <property type="molecule type" value="Genomic_DNA"/>
</dbReference>
<evidence type="ECO:0000313" key="2">
    <source>
        <dbReference type="Proteomes" id="UP000188605"/>
    </source>
</evidence>
<sequence>MSKKEKGKIISFINMKGGVGKTTLTVNLAKKLSNQNNKVLVIDMDPQFNATQSLLTHKENIKYDRKKAKQNYETTNTVLLYKTLMDNNQTLLQLFQSKDTNIDSILLTNIAPNLDLVAGDLRLITVVAESDKSKVYVLDNYLEQHDLKSKYDYILIDCSPMWSILSHSSLIASDYYAIPSKVDFHAFLGIKLLMQTIQRYIIDDNASKRNLVPLGVIFTLTNQALKSEANMRDSLITDHPEVYFFNQSLPYMSSASSRWAVLDSIKSNANYVSLENSLEKILYELIARINIAETTNSLQHHEYIKYYK</sequence>